<dbReference type="InterPro" id="IPR003680">
    <property type="entry name" value="Flavodoxin_fold"/>
</dbReference>
<evidence type="ECO:0000256" key="6">
    <source>
        <dbReference type="HAMAP-Rule" id="MF_01216"/>
    </source>
</evidence>
<feature type="binding site" evidence="6">
    <location>
        <position position="10"/>
    </location>
    <ligand>
        <name>FMN</name>
        <dbReference type="ChEBI" id="CHEBI:58210"/>
    </ligand>
</feature>
<feature type="binding site" evidence="6">
    <location>
        <begin position="95"/>
        <end position="98"/>
    </location>
    <ligand>
        <name>FMN</name>
        <dbReference type="ChEBI" id="CHEBI:58210"/>
    </ligand>
</feature>
<reference evidence="8 9" key="1">
    <citation type="submission" date="2018-01" db="EMBL/GenBank/DDBJ databases">
        <title>Successful Treatment of Persistent Burkholderia cepacia Bacteremia with Ceftazidime-Avibactam.</title>
        <authorList>
            <person name="Tamma P."/>
            <person name="Fan Y."/>
            <person name="Bergman Y."/>
            <person name="Sick-Samuels A."/>
            <person name="Hsu A."/>
            <person name="Timp W."/>
            <person name="Simner P."/>
        </authorList>
    </citation>
    <scope>NUCLEOTIDE SEQUENCE [LARGE SCALE GENOMIC DNA]</scope>
    <source>
        <strain evidence="8 9">170816</strain>
    </source>
</reference>
<comment type="similarity">
    <text evidence="6">Belongs to the azoreductase type 1 family.</text>
</comment>
<dbReference type="HAMAP" id="MF_01216">
    <property type="entry name" value="Azoreductase_type1"/>
    <property type="match status" value="1"/>
</dbReference>
<dbReference type="AlphaFoldDB" id="A0A2S5E451"/>
<dbReference type="Gene3D" id="3.40.50.360">
    <property type="match status" value="1"/>
</dbReference>
<comment type="catalytic activity">
    <reaction evidence="6">
        <text>2 a quinone + NADH + H(+) = 2 a 1,4-benzosemiquinone + NAD(+)</text>
        <dbReference type="Rhea" id="RHEA:65952"/>
        <dbReference type="ChEBI" id="CHEBI:15378"/>
        <dbReference type="ChEBI" id="CHEBI:57540"/>
        <dbReference type="ChEBI" id="CHEBI:57945"/>
        <dbReference type="ChEBI" id="CHEBI:132124"/>
        <dbReference type="ChEBI" id="CHEBI:134225"/>
    </reaction>
</comment>
<dbReference type="SUPFAM" id="SSF52218">
    <property type="entry name" value="Flavoproteins"/>
    <property type="match status" value="1"/>
</dbReference>
<sequence>MARILVLKSSINGSQSQTGALIDTFLAERQANGHADDVIVRHLVDAELPMLDSELFHALRGAANPSERAQRAIVLSDELIAELKGSDLLLIGAPMYNLNVPTQLKNWFDLVARARVTFRYTETCPVGLVEGISAIVFSSRGGVHVGQETDAVTPYLRAVLGLMGISDVEFVYAEGLDMKPHGVEAGLADARRQMDALHA</sequence>
<keyword evidence="1 6" id="KW-0285">Flavoprotein</keyword>
<dbReference type="InterPro" id="IPR050104">
    <property type="entry name" value="FMN-dep_NADH:Q_OxRdtase_AzoR1"/>
</dbReference>
<evidence type="ECO:0000256" key="5">
    <source>
        <dbReference type="ARBA" id="ARBA00048542"/>
    </source>
</evidence>
<dbReference type="GO" id="GO:0010181">
    <property type="term" value="F:FMN binding"/>
    <property type="evidence" value="ECO:0007669"/>
    <property type="project" value="UniProtKB-UniRule"/>
</dbReference>
<evidence type="ECO:0000256" key="1">
    <source>
        <dbReference type="ARBA" id="ARBA00022630"/>
    </source>
</evidence>
<keyword evidence="4 6" id="KW-0520">NAD</keyword>
<dbReference type="InterPro" id="IPR023048">
    <property type="entry name" value="NADH:quinone_OxRdtase_FMN_depd"/>
</dbReference>
<dbReference type="EC" id="1.6.5.-" evidence="6"/>
<comment type="function">
    <text evidence="6">Quinone reductase that provides resistance to thiol-specific stress caused by electrophilic quinones.</text>
</comment>
<dbReference type="Proteomes" id="UP000238655">
    <property type="component" value="Chromosome 2"/>
</dbReference>
<dbReference type="Pfam" id="PF02525">
    <property type="entry name" value="Flavodoxin_2"/>
    <property type="match status" value="1"/>
</dbReference>
<dbReference type="GO" id="GO:0016655">
    <property type="term" value="F:oxidoreductase activity, acting on NAD(P)H, quinone or similar compound as acceptor"/>
    <property type="evidence" value="ECO:0007669"/>
    <property type="project" value="InterPro"/>
</dbReference>
<dbReference type="InterPro" id="IPR029039">
    <property type="entry name" value="Flavoprotein-like_sf"/>
</dbReference>
<protein>
    <recommendedName>
        <fullName evidence="6">FMN dependent NADH:quinone oxidoreductase</fullName>
        <ecNumber evidence="6">1.6.5.-</ecNumber>
    </recommendedName>
    <alternativeName>
        <fullName evidence="6">Azo-dye reductase</fullName>
    </alternativeName>
    <alternativeName>
        <fullName evidence="6">FMN-dependent NADH-azo compound oxidoreductase</fullName>
    </alternativeName>
    <alternativeName>
        <fullName evidence="6">FMN-dependent NADH-azoreductase</fullName>
        <ecNumber evidence="6">1.7.1.17</ecNumber>
    </alternativeName>
</protein>
<comment type="caution">
    <text evidence="6">Lacks conserved residue(s) required for the propagation of feature annotation.</text>
</comment>
<keyword evidence="2 6" id="KW-0288">FMN</keyword>
<dbReference type="EC" id="1.7.1.17" evidence="6"/>
<evidence type="ECO:0000256" key="2">
    <source>
        <dbReference type="ARBA" id="ARBA00022643"/>
    </source>
</evidence>
<accession>A0A2S5E451</accession>
<dbReference type="GO" id="GO:0016652">
    <property type="term" value="F:oxidoreductase activity, acting on NAD(P)H as acceptor"/>
    <property type="evidence" value="ECO:0007669"/>
    <property type="project" value="UniProtKB-UniRule"/>
</dbReference>
<keyword evidence="3 6" id="KW-0560">Oxidoreductase</keyword>
<evidence type="ECO:0000259" key="7">
    <source>
        <dbReference type="Pfam" id="PF02525"/>
    </source>
</evidence>
<name>A0A2S5E451_9BURK</name>
<gene>
    <name evidence="6" type="primary">azoR</name>
    <name evidence="8" type="ORF">C3743_06185</name>
</gene>
<proteinExistence type="inferred from homology"/>
<evidence type="ECO:0000313" key="8">
    <source>
        <dbReference type="EMBL" id="POZ86098.1"/>
    </source>
</evidence>
<comment type="cofactor">
    <cofactor evidence="6">
        <name>FMN</name>
        <dbReference type="ChEBI" id="CHEBI:58210"/>
    </cofactor>
    <text evidence="6">Binds 1 FMN per subunit.</text>
</comment>
<dbReference type="RefSeq" id="WP_089463368.1">
    <property type="nucleotide sequence ID" value="NZ_CM009576.1"/>
</dbReference>
<dbReference type="EMBL" id="PQVP01000001">
    <property type="protein sequence ID" value="POZ86098.1"/>
    <property type="molecule type" value="Genomic_DNA"/>
</dbReference>
<dbReference type="PANTHER" id="PTHR43741">
    <property type="entry name" value="FMN-DEPENDENT NADH-AZOREDUCTASE 1"/>
    <property type="match status" value="1"/>
</dbReference>
<comment type="caution">
    <text evidence="8">The sequence shown here is derived from an EMBL/GenBank/DDBJ whole genome shotgun (WGS) entry which is preliminary data.</text>
</comment>
<feature type="binding site" evidence="6">
    <location>
        <begin position="139"/>
        <end position="142"/>
    </location>
    <ligand>
        <name>FMN</name>
        <dbReference type="ChEBI" id="CHEBI:58210"/>
    </ligand>
</feature>
<feature type="domain" description="Flavodoxin-like fold" evidence="7">
    <location>
        <begin position="3"/>
        <end position="196"/>
    </location>
</feature>
<comment type="catalytic activity">
    <reaction evidence="5">
        <text>N,N-dimethyl-1,4-phenylenediamine + anthranilate + 2 NAD(+) = 2-(4-dimethylaminophenyl)diazenylbenzoate + 2 NADH + 2 H(+)</text>
        <dbReference type="Rhea" id="RHEA:55872"/>
        <dbReference type="ChEBI" id="CHEBI:15378"/>
        <dbReference type="ChEBI" id="CHEBI:15783"/>
        <dbReference type="ChEBI" id="CHEBI:16567"/>
        <dbReference type="ChEBI" id="CHEBI:57540"/>
        <dbReference type="ChEBI" id="CHEBI:57945"/>
        <dbReference type="ChEBI" id="CHEBI:71579"/>
        <dbReference type="EC" id="1.7.1.17"/>
    </reaction>
    <physiologicalReaction direction="right-to-left" evidence="5">
        <dbReference type="Rhea" id="RHEA:55874"/>
    </physiologicalReaction>
</comment>
<evidence type="ECO:0000256" key="3">
    <source>
        <dbReference type="ARBA" id="ARBA00023002"/>
    </source>
</evidence>
<dbReference type="GO" id="GO:0009055">
    <property type="term" value="F:electron transfer activity"/>
    <property type="evidence" value="ECO:0007669"/>
    <property type="project" value="UniProtKB-UniRule"/>
</dbReference>
<evidence type="ECO:0000256" key="4">
    <source>
        <dbReference type="ARBA" id="ARBA00023027"/>
    </source>
</evidence>
<organism evidence="8 9">
    <name type="scientific">Burkholderia contaminans</name>
    <dbReference type="NCBI Taxonomy" id="488447"/>
    <lineage>
        <taxon>Bacteria</taxon>
        <taxon>Pseudomonadati</taxon>
        <taxon>Pseudomonadota</taxon>
        <taxon>Betaproteobacteria</taxon>
        <taxon>Burkholderiales</taxon>
        <taxon>Burkholderiaceae</taxon>
        <taxon>Burkholderia</taxon>
        <taxon>Burkholderia cepacia complex</taxon>
    </lineage>
</organism>
<comment type="subunit">
    <text evidence="6">Homodimer.</text>
</comment>
<dbReference type="PANTHER" id="PTHR43741:SF2">
    <property type="entry name" value="FMN-DEPENDENT NADH:QUINONE OXIDOREDUCTASE"/>
    <property type="match status" value="1"/>
</dbReference>
<comment type="function">
    <text evidence="6">Also exhibits azoreductase activity. Catalyzes the reductive cleavage of the azo bond in aromatic azo compounds to the corresponding amines.</text>
</comment>
<evidence type="ECO:0000313" key="9">
    <source>
        <dbReference type="Proteomes" id="UP000238655"/>
    </source>
</evidence>